<feature type="transmembrane region" description="Helical" evidence="1">
    <location>
        <begin position="85"/>
        <end position="110"/>
    </location>
</feature>
<dbReference type="EMBL" id="CP011232">
    <property type="protein sequence ID" value="AKI97535.1"/>
    <property type="molecule type" value="Genomic_DNA"/>
</dbReference>
<sequence length="437" mass="48165">MLLSFLLSISVLMKRLIPSLKRVFIPNSIIAGFLGILLGSDVLGLFSFDRDGLGKMIYHFLAIGFIAIALKGGNSKLTRSSLNTGFIITMSLTIQAIIGFSLSLLIHYFFSERTFPLMGLLLPLAYDQGPGQAFSIGHQWEALGFVGGGTAGLVMATFGFLWATVGGIVILNIYLLKNRTTKKGETREKTLEALVKDYEFSDIDGMTIQLLAVGVVYFVTFLFLKFLSGALANLGEAGETVSQILWGLHFVIGVLFAFAFRKGYDLIRRSEKYKTEYLNDFLLQRVGGLVFDYMVAASISAIPLKFFFDNMVPILVITMVGGLTTVAYTIWFCKKSYRHALIEHIVAIFGMETGTISTGMALLREVDTNFETGTAEDLVLGSGVALIFGLPLLGLINLPILGVRFGKPVYFFYTLGGFIIYLLIVFAFWTLSVKRTK</sequence>
<feature type="transmembrane region" description="Helical" evidence="1">
    <location>
        <begin position="410"/>
        <end position="431"/>
    </location>
</feature>
<dbReference type="GO" id="GO:0016020">
    <property type="term" value="C:membrane"/>
    <property type="evidence" value="ECO:0007669"/>
    <property type="project" value="InterPro"/>
</dbReference>
<keyword evidence="3" id="KW-1185">Reference proteome</keyword>
<dbReference type="AlphaFoldDB" id="A0A0G2Z7G4"/>
<name>A0A0G2Z7G4_9BACT</name>
<feature type="transmembrane region" description="Helical" evidence="1">
    <location>
        <begin position="244"/>
        <end position="261"/>
    </location>
</feature>
<feature type="transmembrane region" description="Helical" evidence="1">
    <location>
        <begin position="23"/>
        <end position="44"/>
    </location>
</feature>
<dbReference type="STRING" id="1330330.IX53_06580"/>
<keyword evidence="1" id="KW-1133">Transmembrane helix</keyword>
<dbReference type="InterPro" id="IPR004445">
    <property type="entry name" value="GltS"/>
</dbReference>
<proteinExistence type="predicted"/>
<evidence type="ECO:0000256" key="1">
    <source>
        <dbReference type="SAM" id="Phobius"/>
    </source>
</evidence>
<dbReference type="PATRIC" id="fig|1330330.3.peg.1331"/>
<feature type="transmembrane region" description="Helical" evidence="1">
    <location>
        <begin position="282"/>
        <end position="302"/>
    </location>
</feature>
<accession>A0A0G2Z7G4</accession>
<reference evidence="2 3" key="1">
    <citation type="submission" date="2015-04" db="EMBL/GenBank/DDBJ databases">
        <title>Complete Genome Sequence of Kosmotoga pacifica SLHLJ1.</title>
        <authorList>
            <person name="Jiang L.J."/>
            <person name="Shao Z.Z."/>
            <person name="Jebbar M."/>
        </authorList>
    </citation>
    <scope>NUCLEOTIDE SEQUENCE [LARGE SCALE GENOMIC DNA]</scope>
    <source>
        <strain evidence="2 3">SLHLJ1</strain>
    </source>
</reference>
<feature type="transmembrane region" description="Helical" evidence="1">
    <location>
        <begin position="314"/>
        <end position="333"/>
    </location>
</feature>
<evidence type="ECO:0000313" key="3">
    <source>
        <dbReference type="Proteomes" id="UP000035159"/>
    </source>
</evidence>
<protein>
    <submittedName>
        <fullName evidence="2">Sodium:glutamate symporter</fullName>
    </submittedName>
</protein>
<dbReference type="PANTHER" id="PTHR36178">
    <property type="entry name" value="SLR0625 PROTEIN"/>
    <property type="match status" value="1"/>
</dbReference>
<keyword evidence="1" id="KW-0812">Transmembrane</keyword>
<dbReference type="Proteomes" id="UP000035159">
    <property type="component" value="Chromosome"/>
</dbReference>
<dbReference type="PANTHER" id="PTHR36178:SF1">
    <property type="entry name" value="SODIUM_GLUTAMATE SYMPORTER"/>
    <property type="match status" value="1"/>
</dbReference>
<gene>
    <name evidence="2" type="ORF">IX53_06580</name>
</gene>
<dbReference type="GO" id="GO:0015813">
    <property type="term" value="P:L-glutamate transmembrane transport"/>
    <property type="evidence" value="ECO:0007669"/>
    <property type="project" value="InterPro"/>
</dbReference>
<feature type="transmembrane region" description="Helical" evidence="1">
    <location>
        <begin position="210"/>
        <end position="232"/>
    </location>
</feature>
<dbReference type="GO" id="GO:0015501">
    <property type="term" value="F:glutamate:sodium symporter activity"/>
    <property type="evidence" value="ECO:0007669"/>
    <property type="project" value="InterPro"/>
</dbReference>
<keyword evidence="1" id="KW-0472">Membrane</keyword>
<feature type="transmembrane region" description="Helical" evidence="1">
    <location>
        <begin position="345"/>
        <end position="363"/>
    </location>
</feature>
<organism evidence="2 3">
    <name type="scientific">Kosmotoga pacifica</name>
    <dbReference type="NCBI Taxonomy" id="1330330"/>
    <lineage>
        <taxon>Bacteria</taxon>
        <taxon>Thermotogati</taxon>
        <taxon>Thermotogota</taxon>
        <taxon>Thermotogae</taxon>
        <taxon>Kosmotogales</taxon>
        <taxon>Kosmotogaceae</taxon>
        <taxon>Kosmotoga</taxon>
    </lineage>
</organism>
<evidence type="ECO:0000313" key="2">
    <source>
        <dbReference type="EMBL" id="AKI97535.1"/>
    </source>
</evidence>
<feature type="transmembrane region" description="Helical" evidence="1">
    <location>
        <begin position="56"/>
        <end position="73"/>
    </location>
</feature>
<feature type="transmembrane region" description="Helical" evidence="1">
    <location>
        <begin position="378"/>
        <end position="398"/>
    </location>
</feature>
<dbReference type="KEGG" id="kpf:IX53_06580"/>
<feature type="transmembrane region" description="Helical" evidence="1">
    <location>
        <begin position="153"/>
        <end position="175"/>
    </location>
</feature>